<reference evidence="10 11" key="1">
    <citation type="submission" date="2011-02" db="EMBL/GenBank/DDBJ databases">
        <authorList>
            <person name="Muzny D."/>
            <person name="Qin X."/>
            <person name="Buhay C."/>
            <person name="Dugan-Rocha S."/>
            <person name="Ding Y."/>
            <person name="Chen G."/>
            <person name="Hawes A."/>
            <person name="Holder M."/>
            <person name="Jhangiani S."/>
            <person name="Johnson A."/>
            <person name="Khan Z."/>
            <person name="Li Z."/>
            <person name="Liu W."/>
            <person name="Liu X."/>
            <person name="Perez L."/>
            <person name="Shen H."/>
            <person name="Wang Q."/>
            <person name="Watt J."/>
            <person name="Xi L."/>
            <person name="Xin Y."/>
            <person name="Zhou J."/>
            <person name="Deng J."/>
            <person name="Jiang H."/>
            <person name="Liu Y."/>
            <person name="Qu J."/>
            <person name="Song X.-Z."/>
            <person name="Zhang L."/>
            <person name="Villasana D."/>
            <person name="Johnson A."/>
            <person name="Liu J."/>
            <person name="Liyanage D."/>
            <person name="Lorensuhewa L."/>
            <person name="Robinson T."/>
            <person name="Song A."/>
            <person name="Song B.-B."/>
            <person name="Dinh H."/>
            <person name="Thornton R."/>
            <person name="Coyle M."/>
            <person name="Francisco L."/>
            <person name="Jackson L."/>
            <person name="Javaid M."/>
            <person name="Korchina V."/>
            <person name="Kovar C."/>
            <person name="Mata R."/>
            <person name="Mathew T."/>
            <person name="Ngo R."/>
            <person name="Nguyen L."/>
            <person name="Nguyen N."/>
            <person name="Okwuonu G."/>
            <person name="Ongeri F."/>
            <person name="Pham C."/>
            <person name="Simmons D."/>
            <person name="Wilczek-Boney K."/>
            <person name="Hale W."/>
            <person name="Jakkamsetti A."/>
            <person name="Pham P."/>
            <person name="Ruth R."/>
            <person name="San Lucas F."/>
            <person name="Warren J."/>
            <person name="Zhang J."/>
            <person name="Zhao Z."/>
            <person name="Zhou C."/>
            <person name="Zhu D."/>
            <person name="Lee S."/>
            <person name="Bess C."/>
            <person name="Blankenburg K."/>
            <person name="Forbes L."/>
            <person name="Fu Q."/>
            <person name="Gubbala S."/>
            <person name="Hirani K."/>
            <person name="Jayaseelan J.C."/>
            <person name="Lara F."/>
            <person name="Munidasa M."/>
            <person name="Palculict T."/>
            <person name="Patil S."/>
            <person name="Pu L.-L."/>
            <person name="Saada N."/>
            <person name="Tang L."/>
            <person name="Weissenberger G."/>
            <person name="Zhu Y."/>
            <person name="Hemphill L."/>
            <person name="Shang Y."/>
            <person name="Youmans B."/>
            <person name="Ayvaz T."/>
            <person name="Ross M."/>
            <person name="Santibanez J."/>
            <person name="Aqrawi P."/>
            <person name="Gross S."/>
            <person name="Joshi V."/>
            <person name="Fowler G."/>
            <person name="Nazareth L."/>
            <person name="Reid J."/>
            <person name="Worley K."/>
            <person name="Petrosino J."/>
            <person name="Highlander S."/>
            <person name="Gibbs R."/>
        </authorList>
    </citation>
    <scope>NUCLEOTIDE SEQUENCE [LARGE SCALE GENOMIC DNA]</scope>
    <source>
        <strain evidence="10 11">DSM 15829</strain>
    </source>
</reference>
<dbReference type="GO" id="GO:0046872">
    <property type="term" value="F:metal ion binding"/>
    <property type="evidence" value="ECO:0007669"/>
    <property type="project" value="UniProtKB-KW"/>
</dbReference>
<evidence type="ECO:0000256" key="1">
    <source>
        <dbReference type="ARBA" id="ARBA00010716"/>
    </source>
</evidence>
<evidence type="ECO:0000256" key="6">
    <source>
        <dbReference type="PIRSR" id="PIRSR038994-1"/>
    </source>
</evidence>
<dbReference type="InterPro" id="IPR006680">
    <property type="entry name" value="Amidohydro-rel"/>
</dbReference>
<evidence type="ECO:0000256" key="4">
    <source>
        <dbReference type="ARBA" id="ARBA00023277"/>
    </source>
</evidence>
<dbReference type="InterPro" id="IPR011059">
    <property type="entry name" value="Metal-dep_hydrolase_composite"/>
</dbReference>
<gene>
    <name evidence="10" type="primary">nagA</name>
    <name evidence="10" type="ORF">HMPREF0091_10927</name>
</gene>
<dbReference type="OrthoDB" id="9776488at2"/>
<evidence type="ECO:0000256" key="8">
    <source>
        <dbReference type="PIRSR" id="PIRSR038994-3"/>
    </source>
</evidence>
<accession>F1T627</accession>
<feature type="binding site" evidence="7">
    <location>
        <position position="142"/>
    </location>
    <ligand>
        <name>substrate</name>
    </ligand>
</feature>
<comment type="caution">
    <text evidence="10">The sequence shown here is derived from an EMBL/GenBank/DDBJ whole genome shotgun (WGS) entry which is preliminary data.</text>
</comment>
<feature type="active site" description="Proton donor/acceptor" evidence="6">
    <location>
        <position position="276"/>
    </location>
</feature>
<evidence type="ECO:0000313" key="10">
    <source>
        <dbReference type="EMBL" id="EGF22932.1"/>
    </source>
</evidence>
<keyword evidence="4 5" id="KW-0119">Carbohydrate metabolism</keyword>
<dbReference type="PIRSF" id="PIRSF038994">
    <property type="entry name" value="NagA"/>
    <property type="match status" value="1"/>
</dbReference>
<evidence type="ECO:0000313" key="11">
    <source>
        <dbReference type="Proteomes" id="UP000005947"/>
    </source>
</evidence>
<feature type="binding site" evidence="7">
    <location>
        <begin position="314"/>
        <end position="316"/>
    </location>
    <ligand>
        <name>substrate</name>
    </ligand>
</feature>
<organism evidence="10 11">
    <name type="scientific">Fannyhessea vaginae DSM 15829</name>
    <dbReference type="NCBI Taxonomy" id="525256"/>
    <lineage>
        <taxon>Bacteria</taxon>
        <taxon>Bacillati</taxon>
        <taxon>Actinomycetota</taxon>
        <taxon>Coriobacteriia</taxon>
        <taxon>Coriobacteriales</taxon>
        <taxon>Atopobiaceae</taxon>
        <taxon>Fannyhessea</taxon>
    </lineage>
</organism>
<dbReference type="PANTHER" id="PTHR11113">
    <property type="entry name" value="N-ACETYLGLUCOSAMINE-6-PHOSPHATE DEACETYLASE"/>
    <property type="match status" value="1"/>
</dbReference>
<feature type="binding site" evidence="7">
    <location>
        <position position="253"/>
    </location>
    <ligand>
        <name>substrate</name>
    </ligand>
</feature>
<feature type="binding site" evidence="8">
    <location>
        <position position="131"/>
    </location>
    <ligand>
        <name>Zn(2+)</name>
        <dbReference type="ChEBI" id="CHEBI:29105"/>
    </ligand>
</feature>
<keyword evidence="3 5" id="KW-0378">Hydrolase</keyword>
<proteinExistence type="inferred from homology"/>
<protein>
    <submittedName>
        <fullName evidence="10">N-acetylglucosamine-6-phosphate deacetylase</fullName>
        <ecNumber evidence="10">3.5.1.25</ecNumber>
    </submittedName>
</protein>
<feature type="domain" description="Amidohydrolase-related" evidence="9">
    <location>
        <begin position="50"/>
        <end position="384"/>
    </location>
</feature>
<dbReference type="Gene3D" id="2.30.40.10">
    <property type="entry name" value="Urease, subunit C, domain 1"/>
    <property type="match status" value="1"/>
</dbReference>
<dbReference type="RefSeq" id="WP_006303123.1">
    <property type="nucleotide sequence ID" value="NZ_ACGK02000002.1"/>
</dbReference>
<dbReference type="InterPro" id="IPR032466">
    <property type="entry name" value="Metal_Hydrolase"/>
</dbReference>
<dbReference type="eggNOG" id="COG1820">
    <property type="taxonomic scope" value="Bacteria"/>
</dbReference>
<evidence type="ECO:0000256" key="5">
    <source>
        <dbReference type="PIRNR" id="PIRNR038994"/>
    </source>
</evidence>
<dbReference type="SUPFAM" id="SSF51338">
    <property type="entry name" value="Composite domain of metallo-dependent hydrolases"/>
    <property type="match status" value="1"/>
</dbReference>
<feature type="binding site" evidence="7">
    <location>
        <begin position="221"/>
        <end position="222"/>
    </location>
    <ligand>
        <name>substrate</name>
    </ligand>
</feature>
<comment type="similarity">
    <text evidence="1 5">Belongs to the metallo-dependent hydrolases superfamily. NagA family.</text>
</comment>
<dbReference type="AlphaFoldDB" id="F1T627"/>
<comment type="cofactor">
    <cofactor evidence="8">
        <name>a divalent metal cation</name>
        <dbReference type="ChEBI" id="CHEBI:60240"/>
    </cofactor>
    <text evidence="8">Binds 1 divalent metal cation per subunit.</text>
</comment>
<evidence type="ECO:0000259" key="9">
    <source>
        <dbReference type="Pfam" id="PF01979"/>
    </source>
</evidence>
<evidence type="ECO:0000256" key="3">
    <source>
        <dbReference type="ARBA" id="ARBA00022801"/>
    </source>
</evidence>
<dbReference type="CDD" id="cd00854">
    <property type="entry name" value="NagA"/>
    <property type="match status" value="1"/>
</dbReference>
<dbReference type="GeneID" id="93210587"/>
<dbReference type="Proteomes" id="UP000005947">
    <property type="component" value="Unassembled WGS sequence"/>
</dbReference>
<sequence>MYAVQVGKIVLPGRVETHGYLLIDKGEFIGFTHEKPSEDINVVDRSTYWVAPGYVDTHIHGFVGHDVMDANAKGLDEASRALVKFGTTTWVPTTLTQTVEQIGRACESVYEARSNRSDDFVGARIEGIFLEGPFFTEKHKGAQNPAHMIDPNIEILEGWQKRAHGLICRTGLAPERSGAARYCAQARDLGVVCALGHSDATSAEGFACIEAGATTFIHVYNGMSGLHHRNPGLVACAMASSNTYGELICDGMHIVPDALTAFVKAKGWEHTPLVTDCLRCGGMPEGNYMLGDFPIRMQDDLARLVMPDGSLGSIAGSVLTLNQAVKNVVDWNIVTAEQAIRMATEVAAQASGIDDVCGQILPGRHADFNILDNNLNVVETYLSGACVQTSSQL</sequence>
<keyword evidence="11" id="KW-1185">Reference proteome</keyword>
<evidence type="ECO:0000256" key="2">
    <source>
        <dbReference type="ARBA" id="ARBA00022723"/>
    </source>
</evidence>
<dbReference type="EMBL" id="ACGK02000002">
    <property type="protein sequence ID" value="EGF22932.1"/>
    <property type="molecule type" value="Genomic_DNA"/>
</dbReference>
<name>F1T627_9ACTN</name>
<dbReference type="NCBIfam" id="TIGR00221">
    <property type="entry name" value="nagA"/>
    <property type="match status" value="1"/>
</dbReference>
<dbReference type="GO" id="GO:0006046">
    <property type="term" value="P:N-acetylglucosamine catabolic process"/>
    <property type="evidence" value="ECO:0007669"/>
    <property type="project" value="TreeGrafter"/>
</dbReference>
<dbReference type="Gene3D" id="3.20.20.140">
    <property type="entry name" value="Metal-dependent hydrolases"/>
    <property type="match status" value="1"/>
</dbReference>
<dbReference type="GO" id="GO:0008448">
    <property type="term" value="F:N-acetylglucosamine-6-phosphate deacetylase activity"/>
    <property type="evidence" value="ECO:0007669"/>
    <property type="project" value="UniProtKB-EC"/>
</dbReference>
<keyword evidence="2 8" id="KW-0479">Metal-binding</keyword>
<feature type="binding site" evidence="8">
    <location>
        <position position="218"/>
    </location>
    <ligand>
        <name>Zn(2+)</name>
        <dbReference type="ChEBI" id="CHEBI:29105"/>
    </ligand>
</feature>
<dbReference type="PANTHER" id="PTHR11113:SF14">
    <property type="entry name" value="N-ACETYLGLUCOSAMINE-6-PHOSPHATE DEACETYLASE"/>
    <property type="match status" value="1"/>
</dbReference>
<dbReference type="SUPFAM" id="SSF51556">
    <property type="entry name" value="Metallo-dependent hydrolases"/>
    <property type="match status" value="1"/>
</dbReference>
<feature type="binding site" evidence="7">
    <location>
        <position position="229"/>
    </location>
    <ligand>
        <name>substrate</name>
    </ligand>
</feature>
<evidence type="ECO:0000256" key="7">
    <source>
        <dbReference type="PIRSR" id="PIRSR038994-2"/>
    </source>
</evidence>
<dbReference type="Pfam" id="PF01979">
    <property type="entry name" value="Amidohydro_1"/>
    <property type="match status" value="1"/>
</dbReference>
<feature type="binding site" evidence="8">
    <location>
        <position position="197"/>
    </location>
    <ligand>
        <name>Zn(2+)</name>
        <dbReference type="ChEBI" id="CHEBI:29105"/>
    </ligand>
</feature>
<dbReference type="InterPro" id="IPR003764">
    <property type="entry name" value="GlcNAc_6-P_deAcase"/>
</dbReference>
<dbReference type="EC" id="3.5.1.25" evidence="10"/>